<dbReference type="PANTHER" id="PTHR19271:SF16">
    <property type="entry name" value="CYTOCHROME B"/>
    <property type="match status" value="1"/>
</dbReference>
<dbReference type="GO" id="GO:0016491">
    <property type="term" value="F:oxidoreductase activity"/>
    <property type="evidence" value="ECO:0007669"/>
    <property type="project" value="InterPro"/>
</dbReference>
<organism evidence="2 3">
    <name type="scientific">Lomentospora prolificans</name>
    <dbReference type="NCBI Taxonomy" id="41688"/>
    <lineage>
        <taxon>Eukaryota</taxon>
        <taxon>Fungi</taxon>
        <taxon>Dikarya</taxon>
        <taxon>Ascomycota</taxon>
        <taxon>Pezizomycotina</taxon>
        <taxon>Sordariomycetes</taxon>
        <taxon>Hypocreomycetidae</taxon>
        <taxon>Microascales</taxon>
        <taxon>Microascaceae</taxon>
        <taxon>Lomentospora</taxon>
    </lineage>
</organism>
<dbReference type="InterPro" id="IPR005797">
    <property type="entry name" value="Cyt_b/b6_N"/>
</dbReference>
<dbReference type="GO" id="GO:0006122">
    <property type="term" value="P:mitochondrial electron transport, ubiquinol to cytochrome c"/>
    <property type="evidence" value="ECO:0007669"/>
    <property type="project" value="TreeGrafter"/>
</dbReference>
<dbReference type="InterPro" id="IPR016174">
    <property type="entry name" value="Di-haem_cyt_TM"/>
</dbReference>
<evidence type="ECO:0000259" key="1">
    <source>
        <dbReference type="Pfam" id="PF00033"/>
    </source>
</evidence>
<feature type="domain" description="Cytochrome b/b6 N-terminal region profile" evidence="1">
    <location>
        <begin position="1"/>
        <end position="40"/>
    </location>
</feature>
<reference evidence="2 3" key="1">
    <citation type="journal article" date="2017" name="G3 (Bethesda)">
        <title>First Draft Genome Sequence of the Pathogenic Fungus Lomentospora prolificans (Formerly Scedosporium prolificans).</title>
        <authorList>
            <person name="Luo R."/>
            <person name="Zimin A."/>
            <person name="Workman R."/>
            <person name="Fan Y."/>
            <person name="Pertea G."/>
            <person name="Grossman N."/>
            <person name="Wear M.P."/>
            <person name="Jia B."/>
            <person name="Miller H."/>
            <person name="Casadevall A."/>
            <person name="Timp W."/>
            <person name="Zhang S.X."/>
            <person name="Salzberg S.L."/>
        </authorList>
    </citation>
    <scope>NUCLEOTIDE SEQUENCE [LARGE SCALE GENOMIC DNA]</scope>
    <source>
        <strain evidence="2 3">JHH-5317</strain>
    </source>
</reference>
<dbReference type="STRING" id="41688.A0A2N3MXE7"/>
<dbReference type="Gene3D" id="1.20.810.10">
    <property type="entry name" value="Cytochrome Bc1 Complex, Chain C"/>
    <property type="match status" value="1"/>
</dbReference>
<keyword evidence="3" id="KW-1185">Reference proteome</keyword>
<dbReference type="PANTHER" id="PTHR19271">
    <property type="entry name" value="CYTOCHROME B"/>
    <property type="match status" value="1"/>
</dbReference>
<dbReference type="OrthoDB" id="244at2759"/>
<name>A0A2N3MXE7_9PEZI</name>
<dbReference type="GO" id="GO:0005739">
    <property type="term" value="C:mitochondrion"/>
    <property type="evidence" value="ECO:0007669"/>
    <property type="project" value="GOC"/>
</dbReference>
<dbReference type="GO" id="GO:0008121">
    <property type="term" value="F:quinol-cytochrome-c reductase activity"/>
    <property type="evidence" value="ECO:0007669"/>
    <property type="project" value="TreeGrafter"/>
</dbReference>
<dbReference type="AlphaFoldDB" id="A0A2N3MXE7"/>
<proteinExistence type="predicted"/>
<dbReference type="EMBL" id="NLAX01001625">
    <property type="protein sequence ID" value="PKS04854.1"/>
    <property type="molecule type" value="Genomic_DNA"/>
</dbReference>
<gene>
    <name evidence="2" type="ORF">jhhlp_008892</name>
</gene>
<evidence type="ECO:0000313" key="3">
    <source>
        <dbReference type="Proteomes" id="UP000233524"/>
    </source>
</evidence>
<dbReference type="Pfam" id="PF00033">
    <property type="entry name" value="Cytochrome_B"/>
    <property type="match status" value="1"/>
</dbReference>
<dbReference type="SUPFAM" id="SSF81342">
    <property type="entry name" value="Transmembrane di-heme cytochromes"/>
    <property type="match status" value="1"/>
</dbReference>
<sequence>MCLGIQIVTGVTLAMHYNPSVAEAFNSIEHIMRDSINLNYWSSNTYINDGYSFLRIRFTLWSNVIMRCYSYY</sequence>
<protein>
    <recommendedName>
        <fullName evidence="1">Cytochrome b/b6 N-terminal region profile domain-containing protein</fullName>
    </recommendedName>
</protein>
<accession>A0A2N3MXE7</accession>
<dbReference type="VEuPathDB" id="FungiDB:jhhlp_008892"/>
<comment type="caution">
    <text evidence="2">The sequence shown here is derived from an EMBL/GenBank/DDBJ whole genome shotgun (WGS) entry which is preliminary data.</text>
</comment>
<dbReference type="InterPro" id="IPR027387">
    <property type="entry name" value="Cytb/b6-like_sf"/>
</dbReference>
<evidence type="ECO:0000313" key="2">
    <source>
        <dbReference type="EMBL" id="PKS04854.1"/>
    </source>
</evidence>
<dbReference type="Proteomes" id="UP000233524">
    <property type="component" value="Mitochondrion MT"/>
</dbReference>
<dbReference type="GO" id="GO:0016020">
    <property type="term" value="C:membrane"/>
    <property type="evidence" value="ECO:0007669"/>
    <property type="project" value="InterPro"/>
</dbReference>